<dbReference type="PANTHER" id="PTHR11487:SF0">
    <property type="entry name" value="S-ACYL FATTY ACID SYNTHASE THIOESTERASE, MEDIUM CHAIN"/>
    <property type="match status" value="1"/>
</dbReference>
<dbReference type="PANTHER" id="PTHR11487">
    <property type="entry name" value="THIOESTERASE"/>
    <property type="match status" value="1"/>
</dbReference>
<keyword evidence="4" id="KW-1185">Reference proteome</keyword>
<feature type="domain" description="Thioesterase" evidence="2">
    <location>
        <begin position="2"/>
        <end position="227"/>
    </location>
</feature>
<accession>A0A917GAU1</accession>
<dbReference type="SUPFAM" id="SSF53474">
    <property type="entry name" value="alpha/beta-Hydrolases"/>
    <property type="match status" value="1"/>
</dbReference>
<dbReference type="Gene3D" id="3.40.50.1820">
    <property type="entry name" value="alpha/beta hydrolase"/>
    <property type="match status" value="1"/>
</dbReference>
<dbReference type="GO" id="GO:0008610">
    <property type="term" value="P:lipid biosynthetic process"/>
    <property type="evidence" value="ECO:0007669"/>
    <property type="project" value="TreeGrafter"/>
</dbReference>
<reference evidence="3" key="2">
    <citation type="submission" date="2020-09" db="EMBL/GenBank/DDBJ databases">
        <authorList>
            <person name="Sun Q."/>
            <person name="Zhou Y."/>
        </authorList>
    </citation>
    <scope>NUCLEOTIDE SEQUENCE</scope>
    <source>
        <strain evidence="3">CGMCC 1.15760</strain>
    </source>
</reference>
<dbReference type="RefSeq" id="WP_188615936.1">
    <property type="nucleotide sequence ID" value="NZ_BMJT01000016.1"/>
</dbReference>
<comment type="caution">
    <text evidence="3">The sequence shown here is derived from an EMBL/GenBank/DDBJ whole genome shotgun (WGS) entry which is preliminary data.</text>
</comment>
<reference evidence="3" key="1">
    <citation type="journal article" date="2014" name="Int. J. Syst. Evol. Microbiol.">
        <title>Complete genome sequence of Corynebacterium casei LMG S-19264T (=DSM 44701T), isolated from a smear-ripened cheese.</title>
        <authorList>
            <consortium name="US DOE Joint Genome Institute (JGI-PGF)"/>
            <person name="Walter F."/>
            <person name="Albersmeier A."/>
            <person name="Kalinowski J."/>
            <person name="Ruckert C."/>
        </authorList>
    </citation>
    <scope>NUCLEOTIDE SEQUENCE</scope>
    <source>
        <strain evidence="3">CGMCC 1.15760</strain>
    </source>
</reference>
<dbReference type="Pfam" id="PF00975">
    <property type="entry name" value="Thioesterase"/>
    <property type="match status" value="1"/>
</dbReference>
<evidence type="ECO:0000313" key="3">
    <source>
        <dbReference type="EMBL" id="GGG33682.1"/>
    </source>
</evidence>
<gene>
    <name evidence="3" type="ORF">GCM10007425_30480</name>
</gene>
<protein>
    <submittedName>
        <fullName evidence="3">Thioesterase</fullName>
    </submittedName>
</protein>
<evidence type="ECO:0000313" key="4">
    <source>
        <dbReference type="Proteomes" id="UP000616608"/>
    </source>
</evidence>
<name>A0A917GAU1_9BACI</name>
<comment type="similarity">
    <text evidence="1">Belongs to the thioesterase family.</text>
</comment>
<evidence type="ECO:0000256" key="1">
    <source>
        <dbReference type="ARBA" id="ARBA00007169"/>
    </source>
</evidence>
<proteinExistence type="inferred from homology"/>
<dbReference type="EMBL" id="BMJT01000016">
    <property type="protein sequence ID" value="GGG33682.1"/>
    <property type="molecule type" value="Genomic_DNA"/>
</dbReference>
<dbReference type="InterPro" id="IPR001031">
    <property type="entry name" value="Thioesterase"/>
</dbReference>
<dbReference type="InterPro" id="IPR012223">
    <property type="entry name" value="TEII"/>
</dbReference>
<sequence length="236" mass="27637">MKLICIPFAGGSSVVFSKWHRLLSEDIEILNIELAGRGRRFQEKCYDNVEEAVDDIYQIVLPVLTGEEPYAIFGHSMGSLLAFELCHRIQEYNHRLPVAVFFSAKSAPHLPPKEQVHLFEKERFIEKVFSLGGTPEQLLNNRDLLDLYLPSIRADYKLVETYKFQKRSNLLNIPFYVFYGDEDDIKIDEMQGWKIHTSQTCRWYEFKGGHFFIQPQENRVVTLIDDILSNQFVRNR</sequence>
<dbReference type="InterPro" id="IPR029058">
    <property type="entry name" value="AB_hydrolase_fold"/>
</dbReference>
<dbReference type="AlphaFoldDB" id="A0A917GAU1"/>
<evidence type="ECO:0000259" key="2">
    <source>
        <dbReference type="Pfam" id="PF00975"/>
    </source>
</evidence>
<dbReference type="Proteomes" id="UP000616608">
    <property type="component" value="Unassembled WGS sequence"/>
</dbReference>
<organism evidence="3 4">
    <name type="scientific">Lysinibacillus alkalisoli</name>
    <dbReference type="NCBI Taxonomy" id="1911548"/>
    <lineage>
        <taxon>Bacteria</taxon>
        <taxon>Bacillati</taxon>
        <taxon>Bacillota</taxon>
        <taxon>Bacilli</taxon>
        <taxon>Bacillales</taxon>
        <taxon>Bacillaceae</taxon>
        <taxon>Lysinibacillus</taxon>
    </lineage>
</organism>